<comment type="caution">
    <text evidence="1">The sequence shown here is derived from an EMBL/GenBank/DDBJ whole genome shotgun (WGS) entry which is preliminary data.</text>
</comment>
<dbReference type="AlphaFoldDB" id="A0A9D4H587"/>
<gene>
    <name evidence="1" type="ORF">DPMN_129623</name>
</gene>
<keyword evidence="2" id="KW-1185">Reference proteome</keyword>
<name>A0A9D4H587_DREPO</name>
<dbReference type="EMBL" id="JAIWYP010000005">
    <property type="protein sequence ID" value="KAH3827683.1"/>
    <property type="molecule type" value="Genomic_DNA"/>
</dbReference>
<organism evidence="1 2">
    <name type="scientific">Dreissena polymorpha</name>
    <name type="common">Zebra mussel</name>
    <name type="synonym">Mytilus polymorpha</name>
    <dbReference type="NCBI Taxonomy" id="45954"/>
    <lineage>
        <taxon>Eukaryota</taxon>
        <taxon>Metazoa</taxon>
        <taxon>Spiralia</taxon>
        <taxon>Lophotrochozoa</taxon>
        <taxon>Mollusca</taxon>
        <taxon>Bivalvia</taxon>
        <taxon>Autobranchia</taxon>
        <taxon>Heteroconchia</taxon>
        <taxon>Euheterodonta</taxon>
        <taxon>Imparidentia</taxon>
        <taxon>Neoheterodontei</taxon>
        <taxon>Myida</taxon>
        <taxon>Dreissenoidea</taxon>
        <taxon>Dreissenidae</taxon>
        <taxon>Dreissena</taxon>
    </lineage>
</organism>
<dbReference type="Proteomes" id="UP000828390">
    <property type="component" value="Unassembled WGS sequence"/>
</dbReference>
<evidence type="ECO:0000313" key="1">
    <source>
        <dbReference type="EMBL" id="KAH3827683.1"/>
    </source>
</evidence>
<sequence length="61" mass="6582">MLFVDSLHVQTNAFSSRYCSVGRSALHMACTGPTMSPSEDKYLLQGQTAVGKPTENFGWGA</sequence>
<reference evidence="1" key="1">
    <citation type="journal article" date="2019" name="bioRxiv">
        <title>The Genome of the Zebra Mussel, Dreissena polymorpha: A Resource for Invasive Species Research.</title>
        <authorList>
            <person name="McCartney M.A."/>
            <person name="Auch B."/>
            <person name="Kono T."/>
            <person name="Mallez S."/>
            <person name="Zhang Y."/>
            <person name="Obille A."/>
            <person name="Becker A."/>
            <person name="Abrahante J.E."/>
            <person name="Garbe J."/>
            <person name="Badalamenti J.P."/>
            <person name="Herman A."/>
            <person name="Mangelson H."/>
            <person name="Liachko I."/>
            <person name="Sullivan S."/>
            <person name="Sone E.D."/>
            <person name="Koren S."/>
            <person name="Silverstein K.A.T."/>
            <person name="Beckman K.B."/>
            <person name="Gohl D.M."/>
        </authorList>
    </citation>
    <scope>NUCLEOTIDE SEQUENCE</scope>
    <source>
        <strain evidence="1">Duluth1</strain>
        <tissue evidence="1">Whole animal</tissue>
    </source>
</reference>
<evidence type="ECO:0000313" key="2">
    <source>
        <dbReference type="Proteomes" id="UP000828390"/>
    </source>
</evidence>
<reference evidence="1" key="2">
    <citation type="submission" date="2020-11" db="EMBL/GenBank/DDBJ databases">
        <authorList>
            <person name="McCartney M.A."/>
            <person name="Auch B."/>
            <person name="Kono T."/>
            <person name="Mallez S."/>
            <person name="Becker A."/>
            <person name="Gohl D.M."/>
            <person name="Silverstein K.A.T."/>
            <person name="Koren S."/>
            <person name="Bechman K.B."/>
            <person name="Herman A."/>
            <person name="Abrahante J.E."/>
            <person name="Garbe J."/>
        </authorList>
    </citation>
    <scope>NUCLEOTIDE SEQUENCE</scope>
    <source>
        <strain evidence="1">Duluth1</strain>
        <tissue evidence="1">Whole animal</tissue>
    </source>
</reference>
<protein>
    <submittedName>
        <fullName evidence="1">Uncharacterized protein</fullName>
    </submittedName>
</protein>
<proteinExistence type="predicted"/>
<accession>A0A9D4H587</accession>